<accession>A0ABN7LCM4</accession>
<evidence type="ECO:0000313" key="3">
    <source>
        <dbReference type="Proteomes" id="UP000675880"/>
    </source>
</evidence>
<sequence length="143" mass="14885">MLRRLSVVLLCCAGLTACGESGDSAGSGLKPVGEWAKIGETDSYVYYADYASIKKADETVVMLDLFDYKSAQTEGGNAPALSKATQREYDCQNKKSQSLKSSWFSGQMGAGTIVRSGGTSNQWSAATQGTATGGLLKAACGSS</sequence>
<feature type="domain" description="Surface-adhesin protein E-like" evidence="1">
    <location>
        <begin position="35"/>
        <end position="141"/>
    </location>
</feature>
<keyword evidence="3" id="KW-1185">Reference proteome</keyword>
<dbReference type="Pfam" id="PF16747">
    <property type="entry name" value="Adhesin_E"/>
    <property type="match status" value="1"/>
</dbReference>
<protein>
    <recommendedName>
        <fullName evidence="1">Surface-adhesin protein E-like domain-containing protein</fullName>
    </recommendedName>
</protein>
<organism evidence="2 3">
    <name type="scientific">Nitrospira defluvii</name>
    <dbReference type="NCBI Taxonomy" id="330214"/>
    <lineage>
        <taxon>Bacteria</taxon>
        <taxon>Pseudomonadati</taxon>
        <taxon>Nitrospirota</taxon>
        <taxon>Nitrospiria</taxon>
        <taxon>Nitrospirales</taxon>
        <taxon>Nitrospiraceae</taxon>
        <taxon>Nitrospira</taxon>
    </lineage>
</organism>
<dbReference type="PROSITE" id="PS51257">
    <property type="entry name" value="PROKAR_LIPOPROTEIN"/>
    <property type="match status" value="1"/>
</dbReference>
<proteinExistence type="predicted"/>
<dbReference type="EMBL" id="CAJNBJ010000004">
    <property type="protein sequence ID" value="CAE6737536.1"/>
    <property type="molecule type" value="Genomic_DNA"/>
</dbReference>
<reference evidence="2 3" key="1">
    <citation type="submission" date="2021-02" db="EMBL/GenBank/DDBJ databases">
        <authorList>
            <person name="Han P."/>
        </authorList>
    </citation>
    <scope>NUCLEOTIDE SEQUENCE [LARGE SCALE GENOMIC DNA]</scope>
    <source>
        <strain evidence="2">Candidatus Nitrospira sp. ZN2</strain>
    </source>
</reference>
<name>A0ABN7LCM4_9BACT</name>
<evidence type="ECO:0000313" key="2">
    <source>
        <dbReference type="EMBL" id="CAE6737536.1"/>
    </source>
</evidence>
<dbReference type="Proteomes" id="UP000675880">
    <property type="component" value="Unassembled WGS sequence"/>
</dbReference>
<gene>
    <name evidence="2" type="ORF">NSPZN2_120002</name>
</gene>
<dbReference type="RefSeq" id="WP_213041896.1">
    <property type="nucleotide sequence ID" value="NZ_CAJNBJ010000004.1"/>
</dbReference>
<dbReference type="InterPro" id="IPR031939">
    <property type="entry name" value="Adhesin_E-like"/>
</dbReference>
<comment type="caution">
    <text evidence="2">The sequence shown here is derived from an EMBL/GenBank/DDBJ whole genome shotgun (WGS) entry which is preliminary data.</text>
</comment>
<evidence type="ECO:0000259" key="1">
    <source>
        <dbReference type="Pfam" id="PF16747"/>
    </source>
</evidence>